<dbReference type="GeneID" id="67177241"/>
<name>A0A8T8WER8_9EURY</name>
<dbReference type="KEGG" id="hmp:K6T50_03825"/>
<protein>
    <submittedName>
        <fullName evidence="3">Protein FldA</fullName>
    </submittedName>
</protein>
<comment type="similarity">
    <text evidence="1">Belongs to the PrpF family.</text>
</comment>
<dbReference type="PANTHER" id="PTHR43709">
    <property type="entry name" value="ACONITATE ISOMERASE-RELATED"/>
    <property type="match status" value="1"/>
</dbReference>
<gene>
    <name evidence="3" type="ORF">K6T50_03825</name>
</gene>
<dbReference type="Gene3D" id="3.10.310.10">
    <property type="entry name" value="Diaminopimelate Epimerase, Chain A, domain 1"/>
    <property type="match status" value="2"/>
</dbReference>
<dbReference type="SUPFAM" id="SSF54506">
    <property type="entry name" value="Diaminopimelate epimerase-like"/>
    <property type="match status" value="2"/>
</dbReference>
<evidence type="ECO:0000256" key="2">
    <source>
        <dbReference type="ARBA" id="ARBA00023235"/>
    </source>
</evidence>
<proteinExistence type="inferred from homology"/>
<dbReference type="GO" id="GO:0016853">
    <property type="term" value="F:isomerase activity"/>
    <property type="evidence" value="ECO:0007669"/>
    <property type="project" value="UniProtKB-KW"/>
</dbReference>
<dbReference type="Pfam" id="PF04303">
    <property type="entry name" value="PrpF"/>
    <property type="match status" value="1"/>
</dbReference>
<evidence type="ECO:0000313" key="3">
    <source>
        <dbReference type="EMBL" id="QZP38286.1"/>
    </source>
</evidence>
<dbReference type="RefSeq" id="WP_222608087.1">
    <property type="nucleotide sequence ID" value="NZ_CP081958.1"/>
</dbReference>
<keyword evidence="4" id="KW-1185">Reference proteome</keyword>
<keyword evidence="2" id="KW-0413">Isomerase</keyword>
<dbReference type="PANTHER" id="PTHR43709:SF2">
    <property type="entry name" value="DUF453 DOMAIN PROTEIN (AFU_ORTHOLOGUE AFUA_6G00360)"/>
    <property type="match status" value="1"/>
</dbReference>
<dbReference type="InterPro" id="IPR007400">
    <property type="entry name" value="PrpF-like"/>
</dbReference>
<accession>A0A8T8WER8</accession>
<reference evidence="3 4" key="1">
    <citation type="journal article" date="2021" name="Int. J. Syst. Evol. Microbiol.">
        <title>Halobaculum halophilum sp. nov. and Halobaculum salinum sp. nov., isolated from salt lake and saline soil.</title>
        <authorList>
            <person name="Cui H.L."/>
            <person name="Shi X.W."/>
            <person name="Yin X.M."/>
            <person name="Yang X.Y."/>
            <person name="Hou J."/>
            <person name="Zhu L."/>
        </authorList>
    </citation>
    <scope>NUCLEOTIDE SEQUENCE [LARGE SCALE GENOMIC DNA]</scope>
    <source>
        <strain evidence="3 4">NBRC 109044</strain>
    </source>
</reference>
<sequence length="383" mass="40473">MVDQSIQGSVRGTLIRGGTSRGLYVTPEQLPPAGELRDEILIELFGTPDPLQIDGIGGGNSHTSKVMIVDEADRPDADIEYTFGQVGIDNATVDWSGNCGNLTSGIGVFAAATGLVDARDPETELVLYNTNTDTYIDQVVPIADGEPAVHGEYHVDGIPGTGARIDSYFRDPGGSVTGRTLPTGAARETLSVAGEDYTVSIVDIANPNVFLRARDLGLEGTELPDTLNDPDLLDRLELLRGAACERLGLVDDRRDAVDDCPAIPQIAVVSEPQSFGTASGERVNDDDLDITSRIVTTQTPHHSYATTGAMCLAAATQLDGTIPAEFARDAGGPNVVIGHPQGTITIGVEGSTRDGGTTVDRVRVGRTARLLFDGHVYYRNSTV</sequence>
<dbReference type="AlphaFoldDB" id="A0A8T8WER8"/>
<evidence type="ECO:0000256" key="1">
    <source>
        <dbReference type="ARBA" id="ARBA00007673"/>
    </source>
</evidence>
<organism evidence="3 4">
    <name type="scientific">Halobaculum magnesiiphilum</name>
    <dbReference type="NCBI Taxonomy" id="1017351"/>
    <lineage>
        <taxon>Archaea</taxon>
        <taxon>Methanobacteriati</taxon>
        <taxon>Methanobacteriota</taxon>
        <taxon>Stenosarchaea group</taxon>
        <taxon>Halobacteria</taxon>
        <taxon>Halobacteriales</taxon>
        <taxon>Haloferacaceae</taxon>
        <taxon>Halobaculum</taxon>
    </lineage>
</organism>
<dbReference type="Proteomes" id="UP000826254">
    <property type="component" value="Chromosome"/>
</dbReference>
<evidence type="ECO:0000313" key="4">
    <source>
        <dbReference type="Proteomes" id="UP000826254"/>
    </source>
</evidence>
<dbReference type="EMBL" id="CP081958">
    <property type="protein sequence ID" value="QZP38286.1"/>
    <property type="molecule type" value="Genomic_DNA"/>
</dbReference>